<evidence type="ECO:0000313" key="6">
    <source>
        <dbReference type="EnsemblMetazoa" id="ACUA013367-PA"/>
    </source>
</evidence>
<evidence type="ECO:0000256" key="1">
    <source>
        <dbReference type="ARBA" id="ARBA00022723"/>
    </source>
</evidence>
<evidence type="ECO:0000256" key="4">
    <source>
        <dbReference type="PROSITE-ProRule" id="PRU00027"/>
    </source>
</evidence>
<evidence type="ECO:0000256" key="3">
    <source>
        <dbReference type="ARBA" id="ARBA00022833"/>
    </source>
</evidence>
<dbReference type="GO" id="GO:1990837">
    <property type="term" value="F:sequence-specific double-stranded DNA binding"/>
    <property type="evidence" value="ECO:0007669"/>
    <property type="project" value="TreeGrafter"/>
</dbReference>
<dbReference type="PANTHER" id="PTHR34396">
    <property type="entry name" value="OS03G0264950 PROTEIN-RELATED"/>
    <property type="match status" value="1"/>
</dbReference>
<reference evidence="6" key="2">
    <citation type="submission" date="2020-05" db="UniProtKB">
        <authorList>
            <consortium name="EnsemblMetazoa"/>
        </authorList>
    </citation>
    <scope>IDENTIFICATION</scope>
    <source>
        <strain evidence="6">A-37</strain>
    </source>
</reference>
<keyword evidence="1" id="KW-0479">Metal-binding</keyword>
<dbReference type="SUPFAM" id="SSF57667">
    <property type="entry name" value="beta-beta-alpha zinc fingers"/>
    <property type="match status" value="2"/>
</dbReference>
<dbReference type="InterPro" id="IPR003656">
    <property type="entry name" value="Znf_BED"/>
</dbReference>
<feature type="domain" description="BED-type" evidence="5">
    <location>
        <begin position="152"/>
        <end position="202"/>
    </location>
</feature>
<accession>A0A182MAB6</accession>
<organism evidence="6 7">
    <name type="scientific">Anopheles culicifacies</name>
    <dbReference type="NCBI Taxonomy" id="139723"/>
    <lineage>
        <taxon>Eukaryota</taxon>
        <taxon>Metazoa</taxon>
        <taxon>Ecdysozoa</taxon>
        <taxon>Arthropoda</taxon>
        <taxon>Hexapoda</taxon>
        <taxon>Insecta</taxon>
        <taxon>Pterygota</taxon>
        <taxon>Neoptera</taxon>
        <taxon>Endopterygota</taxon>
        <taxon>Diptera</taxon>
        <taxon>Nematocera</taxon>
        <taxon>Culicoidea</taxon>
        <taxon>Culicidae</taxon>
        <taxon>Anophelinae</taxon>
        <taxon>Anopheles</taxon>
        <taxon>culicifacies species complex</taxon>
    </lineage>
</organism>
<sequence>MPNQLQSNAMVWLYFTDDAVAKKGKCMYCGQLISYEKSTYSNLTRHLKRRHPNVLDNVSKKYNTVEFIQQDEDRLYNGPPSLQDAIEETFKTPELGIESNLNAIEMMPDNGTSSGKIEYMNTNSHSKINENDQEVIEEIVHDAKSLQDVQYSLGSKIWIHFVKEPGKRARCRYCGSNISYQYTTSSLARHIRIKHPNISLEGEITPDIHSQDYEKLYQDEAVPNSVEGLISANESDGEFEGRNGGLIELQPVKNAELSEPIKLEVRHFDQGSTEQNDSEQEYDMTEILEETVIGQIIDPIKTADTTDAGFAKYENTRKGQNSLGFDMRHISTKAAAYATHVALEIESLHPRQRAIAQKLISDIMFNGKLGNLTEHSMLVVRVGTFERE</sequence>
<dbReference type="Pfam" id="PF02892">
    <property type="entry name" value="zf-BED"/>
    <property type="match status" value="2"/>
</dbReference>
<dbReference type="PROSITE" id="PS50808">
    <property type="entry name" value="ZF_BED"/>
    <property type="match status" value="2"/>
</dbReference>
<dbReference type="Proteomes" id="UP000075883">
    <property type="component" value="Unassembled WGS sequence"/>
</dbReference>
<dbReference type="GO" id="GO:0008270">
    <property type="term" value="F:zinc ion binding"/>
    <property type="evidence" value="ECO:0007669"/>
    <property type="project" value="UniProtKB-KW"/>
</dbReference>
<dbReference type="PANTHER" id="PTHR34396:SF25">
    <property type="entry name" value="BOUNDARY ELEMENT ASSOCIATED FACTOR"/>
    <property type="match status" value="1"/>
</dbReference>
<dbReference type="EMBL" id="AXCM01001006">
    <property type="status" value="NOT_ANNOTATED_CDS"/>
    <property type="molecule type" value="Genomic_DNA"/>
</dbReference>
<dbReference type="EnsemblMetazoa" id="ACUA013367-RA">
    <property type="protein sequence ID" value="ACUA013367-PA"/>
    <property type="gene ID" value="ACUA013367"/>
</dbReference>
<evidence type="ECO:0000313" key="7">
    <source>
        <dbReference type="Proteomes" id="UP000075883"/>
    </source>
</evidence>
<feature type="domain" description="BED-type" evidence="5">
    <location>
        <begin position="6"/>
        <end position="58"/>
    </location>
</feature>
<keyword evidence="7" id="KW-1185">Reference proteome</keyword>
<name>A0A182MAB6_9DIPT</name>
<dbReference type="AlphaFoldDB" id="A0A182MAB6"/>
<proteinExistence type="predicted"/>
<protein>
    <recommendedName>
        <fullName evidence="5">BED-type domain-containing protein</fullName>
    </recommendedName>
</protein>
<dbReference type="InterPro" id="IPR036236">
    <property type="entry name" value="Znf_C2H2_sf"/>
</dbReference>
<dbReference type="GO" id="GO:0006357">
    <property type="term" value="P:regulation of transcription by RNA polymerase II"/>
    <property type="evidence" value="ECO:0007669"/>
    <property type="project" value="TreeGrafter"/>
</dbReference>
<evidence type="ECO:0000256" key="2">
    <source>
        <dbReference type="ARBA" id="ARBA00022771"/>
    </source>
</evidence>
<dbReference type="GO" id="GO:0005634">
    <property type="term" value="C:nucleus"/>
    <property type="evidence" value="ECO:0007669"/>
    <property type="project" value="TreeGrafter"/>
</dbReference>
<keyword evidence="3" id="KW-0862">Zinc</keyword>
<keyword evidence="2 4" id="KW-0863">Zinc-finger</keyword>
<evidence type="ECO:0000259" key="5">
    <source>
        <dbReference type="PROSITE" id="PS50808"/>
    </source>
</evidence>
<dbReference type="SMART" id="SM00614">
    <property type="entry name" value="ZnF_BED"/>
    <property type="match status" value="2"/>
</dbReference>
<dbReference type="InterPro" id="IPR053031">
    <property type="entry name" value="Cuticle_assoc_protein"/>
</dbReference>
<dbReference type="VEuPathDB" id="VectorBase:ACUA013367"/>
<reference evidence="7" key="1">
    <citation type="submission" date="2013-09" db="EMBL/GenBank/DDBJ databases">
        <title>The Genome Sequence of Anopheles culicifacies species A.</title>
        <authorList>
            <consortium name="The Broad Institute Genomics Platform"/>
            <person name="Neafsey D.E."/>
            <person name="Besansky N."/>
            <person name="Howell P."/>
            <person name="Walton C."/>
            <person name="Young S.K."/>
            <person name="Zeng Q."/>
            <person name="Gargeya S."/>
            <person name="Fitzgerald M."/>
            <person name="Haas B."/>
            <person name="Abouelleil A."/>
            <person name="Allen A.W."/>
            <person name="Alvarado L."/>
            <person name="Arachchi H.M."/>
            <person name="Berlin A.M."/>
            <person name="Chapman S.B."/>
            <person name="Gainer-Dewar J."/>
            <person name="Goldberg J."/>
            <person name="Griggs A."/>
            <person name="Gujja S."/>
            <person name="Hansen M."/>
            <person name="Howarth C."/>
            <person name="Imamovic A."/>
            <person name="Ireland A."/>
            <person name="Larimer J."/>
            <person name="McCowan C."/>
            <person name="Murphy C."/>
            <person name="Pearson M."/>
            <person name="Poon T.W."/>
            <person name="Priest M."/>
            <person name="Roberts A."/>
            <person name="Saif S."/>
            <person name="Shea T."/>
            <person name="Sisk P."/>
            <person name="Sykes S."/>
            <person name="Wortman J."/>
            <person name="Nusbaum C."/>
            <person name="Birren B."/>
        </authorList>
    </citation>
    <scope>NUCLEOTIDE SEQUENCE [LARGE SCALE GENOMIC DNA]</scope>
    <source>
        <strain evidence="7">A-37</strain>
    </source>
</reference>
<dbReference type="STRING" id="139723.A0A182MAB6"/>